<dbReference type="GO" id="GO:0005524">
    <property type="term" value="F:ATP binding"/>
    <property type="evidence" value="ECO:0007669"/>
    <property type="project" value="UniProtKB-KW"/>
</dbReference>
<feature type="domain" description="Helicase ATP-binding" evidence="4">
    <location>
        <begin position="12"/>
        <end position="216"/>
    </location>
</feature>
<keyword evidence="3" id="KW-0067">ATP-binding</keyword>
<dbReference type="InterPro" id="IPR045028">
    <property type="entry name" value="DinG/Rad3-like"/>
</dbReference>
<comment type="caution">
    <text evidence="5">The sequence shown here is derived from an EMBL/GenBank/DDBJ whole genome shotgun (WGS) entry which is preliminary data.</text>
</comment>
<keyword evidence="2" id="KW-0378">Hydrolase</keyword>
<dbReference type="AlphaFoldDB" id="A0AAD9NS26"/>
<dbReference type="InterPro" id="IPR014013">
    <property type="entry name" value="Helic_SF1/SF2_ATP-bd_DinG/Rad3"/>
</dbReference>
<dbReference type="PANTHER" id="PTHR11472:SF47">
    <property type="entry name" value="FANCONI ANEMIA GROUP J PROTEIN"/>
    <property type="match status" value="1"/>
</dbReference>
<dbReference type="GO" id="GO:1990918">
    <property type="term" value="P:double-strand break repair involved in meiotic recombination"/>
    <property type="evidence" value="ECO:0007669"/>
    <property type="project" value="TreeGrafter"/>
</dbReference>
<proteinExistence type="predicted"/>
<keyword evidence="1" id="KW-0547">Nucleotide-binding</keyword>
<reference evidence="5" key="1">
    <citation type="journal article" date="2023" name="Mol. Biol. Evol.">
        <title>Third-Generation Sequencing Reveals the Adaptive Role of the Epigenome in Three Deep-Sea Polychaetes.</title>
        <authorList>
            <person name="Perez M."/>
            <person name="Aroh O."/>
            <person name="Sun Y."/>
            <person name="Lan Y."/>
            <person name="Juniper S.K."/>
            <person name="Young C.R."/>
            <person name="Angers B."/>
            <person name="Qian P.Y."/>
        </authorList>
    </citation>
    <scope>NUCLEOTIDE SEQUENCE</scope>
    <source>
        <strain evidence="5">R07B-5</strain>
    </source>
</reference>
<dbReference type="PANTHER" id="PTHR11472">
    <property type="entry name" value="DNA REPAIR DEAD HELICASE RAD3/XP-D SUBFAMILY MEMBER"/>
    <property type="match status" value="1"/>
</dbReference>
<dbReference type="SUPFAM" id="SSF52540">
    <property type="entry name" value="P-loop containing nucleoside triphosphate hydrolases"/>
    <property type="match status" value="1"/>
</dbReference>
<evidence type="ECO:0000313" key="5">
    <source>
        <dbReference type="EMBL" id="KAK2178643.1"/>
    </source>
</evidence>
<organism evidence="5 6">
    <name type="scientific">Ridgeia piscesae</name>
    <name type="common">Tubeworm</name>
    <dbReference type="NCBI Taxonomy" id="27915"/>
    <lineage>
        <taxon>Eukaryota</taxon>
        <taxon>Metazoa</taxon>
        <taxon>Spiralia</taxon>
        <taxon>Lophotrochozoa</taxon>
        <taxon>Annelida</taxon>
        <taxon>Polychaeta</taxon>
        <taxon>Sedentaria</taxon>
        <taxon>Canalipalpata</taxon>
        <taxon>Sabellida</taxon>
        <taxon>Siboglinidae</taxon>
        <taxon>Ridgeia</taxon>
    </lineage>
</organism>
<dbReference type="Proteomes" id="UP001209878">
    <property type="component" value="Unassembled WGS sequence"/>
</dbReference>
<evidence type="ECO:0000256" key="3">
    <source>
        <dbReference type="ARBA" id="ARBA00022840"/>
    </source>
</evidence>
<dbReference type="GO" id="GO:0005634">
    <property type="term" value="C:nucleus"/>
    <property type="evidence" value="ECO:0007669"/>
    <property type="project" value="TreeGrafter"/>
</dbReference>
<sequence length="216" mass="23621">MEAPPTQSYTINGVKVQFPCKAYPSQLSMMAKILKGLDQRENCLLESPTGSGKSLALLCSVLAWQATEHEKARLERERDEEEEEKGAGCCCQCNNIETSDTGLPRSPYFTSANETPIKPLLPTAPKADVTATGLDAEVIQIDDDDDFKVNDRKFRTPGGKIMQNAVGQHQLYRANAQSPTSDPTSWKMEVVTPPAGGTTSCCNCSCNKEKKSSQRK</sequence>
<dbReference type="GO" id="GO:0003678">
    <property type="term" value="F:DNA helicase activity"/>
    <property type="evidence" value="ECO:0007669"/>
    <property type="project" value="TreeGrafter"/>
</dbReference>
<protein>
    <recommendedName>
        <fullName evidence="4">Helicase ATP-binding domain-containing protein</fullName>
    </recommendedName>
</protein>
<dbReference type="PROSITE" id="PS51193">
    <property type="entry name" value="HELICASE_ATP_BIND_2"/>
    <property type="match status" value="1"/>
</dbReference>
<evidence type="ECO:0000259" key="4">
    <source>
        <dbReference type="PROSITE" id="PS51193"/>
    </source>
</evidence>
<dbReference type="InterPro" id="IPR027417">
    <property type="entry name" value="P-loop_NTPase"/>
</dbReference>
<name>A0AAD9NS26_RIDPI</name>
<evidence type="ECO:0000256" key="2">
    <source>
        <dbReference type="ARBA" id="ARBA00022801"/>
    </source>
</evidence>
<dbReference type="EMBL" id="JAODUO010000535">
    <property type="protein sequence ID" value="KAK2178643.1"/>
    <property type="molecule type" value="Genomic_DNA"/>
</dbReference>
<gene>
    <name evidence="5" type="ORF">NP493_534g01013</name>
</gene>
<accession>A0AAD9NS26</accession>
<dbReference type="Gene3D" id="3.40.50.300">
    <property type="entry name" value="P-loop containing nucleotide triphosphate hydrolases"/>
    <property type="match status" value="1"/>
</dbReference>
<dbReference type="GO" id="GO:0006289">
    <property type="term" value="P:nucleotide-excision repair"/>
    <property type="evidence" value="ECO:0007669"/>
    <property type="project" value="TreeGrafter"/>
</dbReference>
<evidence type="ECO:0000313" key="6">
    <source>
        <dbReference type="Proteomes" id="UP001209878"/>
    </source>
</evidence>
<keyword evidence="6" id="KW-1185">Reference proteome</keyword>
<dbReference type="GO" id="GO:0016787">
    <property type="term" value="F:hydrolase activity"/>
    <property type="evidence" value="ECO:0007669"/>
    <property type="project" value="UniProtKB-KW"/>
</dbReference>
<evidence type="ECO:0000256" key="1">
    <source>
        <dbReference type="ARBA" id="ARBA00022741"/>
    </source>
</evidence>